<name>A0A4S3TRG3_9EURY</name>
<keyword evidence="2" id="KW-1185">Reference proteome</keyword>
<accession>A0A4S3TRG3</accession>
<protein>
    <submittedName>
        <fullName evidence="1">Uncharacterized protein</fullName>
    </submittedName>
</protein>
<organism evidence="1 2">
    <name type="scientific">Salinadaptatus halalkaliphilus</name>
    <dbReference type="NCBI Taxonomy" id="2419781"/>
    <lineage>
        <taxon>Archaea</taxon>
        <taxon>Methanobacteriati</taxon>
        <taxon>Methanobacteriota</taxon>
        <taxon>Stenosarchaea group</taxon>
        <taxon>Halobacteria</taxon>
        <taxon>Halobacteriales</taxon>
        <taxon>Natrialbaceae</taxon>
        <taxon>Salinadaptatus</taxon>
    </lineage>
</organism>
<evidence type="ECO:0000313" key="2">
    <source>
        <dbReference type="Proteomes" id="UP000318864"/>
    </source>
</evidence>
<proteinExistence type="predicted"/>
<dbReference type="Proteomes" id="UP000318864">
    <property type="component" value="Unassembled WGS sequence"/>
</dbReference>
<dbReference type="AlphaFoldDB" id="A0A4S3TRG3"/>
<gene>
    <name evidence="1" type="ORF">D8Y22_05330</name>
</gene>
<comment type="caution">
    <text evidence="1">The sequence shown here is derived from an EMBL/GenBank/DDBJ whole genome shotgun (WGS) entry which is preliminary data.</text>
</comment>
<evidence type="ECO:0000313" key="1">
    <source>
        <dbReference type="EMBL" id="THE65943.1"/>
    </source>
</evidence>
<dbReference type="EMBL" id="RBZW01000014">
    <property type="protein sequence ID" value="THE65943.1"/>
    <property type="molecule type" value="Genomic_DNA"/>
</dbReference>
<sequence length="79" mass="8225">MILSRFEVDVGFGVTDLLAGPGLPIAFDRARANVDGTVSLETVDRITGATVSLGCVGDLENASFSCIRSVPLSRLATGR</sequence>
<reference evidence="1 2" key="1">
    <citation type="submission" date="2018-10" db="EMBL/GenBank/DDBJ databases">
        <title>Natronolimnobius sp. XQ-INN 246 isolated from Inner Mongolia Autonomous Region of China.</title>
        <authorList>
            <person name="Xue Q."/>
        </authorList>
    </citation>
    <scope>NUCLEOTIDE SEQUENCE [LARGE SCALE GENOMIC DNA]</scope>
    <source>
        <strain evidence="1 2">XQ-INN 246</strain>
    </source>
</reference>